<evidence type="ECO:0000256" key="1">
    <source>
        <dbReference type="ARBA" id="ARBA00004141"/>
    </source>
</evidence>
<dbReference type="InterPro" id="IPR049326">
    <property type="entry name" value="Rhodopsin_dom_fungi"/>
</dbReference>
<comment type="caution">
    <text evidence="9">The sequence shown here is derived from an EMBL/GenBank/DDBJ whole genome shotgun (WGS) entry which is preliminary data.</text>
</comment>
<dbReference type="EMBL" id="LUKN01003755">
    <property type="protein sequence ID" value="OAQ96997.1"/>
    <property type="molecule type" value="Genomic_DNA"/>
</dbReference>
<evidence type="ECO:0000259" key="8">
    <source>
        <dbReference type="Pfam" id="PF20684"/>
    </source>
</evidence>
<feature type="transmembrane region" description="Helical" evidence="7">
    <location>
        <begin position="102"/>
        <end position="126"/>
    </location>
</feature>
<feature type="transmembrane region" description="Helical" evidence="7">
    <location>
        <begin position="219"/>
        <end position="238"/>
    </location>
</feature>
<feature type="region of interest" description="Disordered" evidence="6">
    <location>
        <begin position="317"/>
        <end position="344"/>
    </location>
</feature>
<evidence type="ECO:0000256" key="5">
    <source>
        <dbReference type="ARBA" id="ARBA00038359"/>
    </source>
</evidence>
<evidence type="ECO:0000313" key="9">
    <source>
        <dbReference type="EMBL" id="OAQ96997.1"/>
    </source>
</evidence>
<evidence type="ECO:0000256" key="7">
    <source>
        <dbReference type="SAM" id="Phobius"/>
    </source>
</evidence>
<protein>
    <recommendedName>
        <fullName evidence="8">Rhodopsin domain-containing protein</fullName>
    </recommendedName>
</protein>
<feature type="domain" description="Rhodopsin" evidence="8">
    <location>
        <begin position="42"/>
        <end position="300"/>
    </location>
</feature>
<keyword evidence="10" id="KW-1185">Reference proteome</keyword>
<evidence type="ECO:0000313" key="10">
    <source>
        <dbReference type="Proteomes" id="UP000243081"/>
    </source>
</evidence>
<proteinExistence type="inferred from homology"/>
<evidence type="ECO:0000256" key="4">
    <source>
        <dbReference type="ARBA" id="ARBA00023136"/>
    </source>
</evidence>
<feature type="transmembrane region" description="Helical" evidence="7">
    <location>
        <begin position="189"/>
        <end position="207"/>
    </location>
</feature>
<evidence type="ECO:0000256" key="2">
    <source>
        <dbReference type="ARBA" id="ARBA00022692"/>
    </source>
</evidence>
<evidence type="ECO:0000256" key="6">
    <source>
        <dbReference type="SAM" id="MobiDB-lite"/>
    </source>
</evidence>
<gene>
    <name evidence="9" type="ORF">LLEC1_02658</name>
</gene>
<dbReference type="PANTHER" id="PTHR33048:SF47">
    <property type="entry name" value="INTEGRAL MEMBRANE PROTEIN-RELATED"/>
    <property type="match status" value="1"/>
</dbReference>
<comment type="subcellular location">
    <subcellularLocation>
        <location evidence="1">Membrane</location>
        <topology evidence="1">Multi-pass membrane protein</topology>
    </subcellularLocation>
</comment>
<feature type="transmembrane region" description="Helical" evidence="7">
    <location>
        <begin position="25"/>
        <end position="46"/>
    </location>
</feature>
<dbReference type="PANTHER" id="PTHR33048">
    <property type="entry name" value="PTH11-LIKE INTEGRAL MEMBRANE PROTEIN (AFU_ORTHOLOGUE AFUA_5G11245)"/>
    <property type="match status" value="1"/>
</dbReference>
<dbReference type="Proteomes" id="UP000243081">
    <property type="component" value="Unassembled WGS sequence"/>
</dbReference>
<organism evidence="9 10">
    <name type="scientific">Cordyceps confragosa</name>
    <name type="common">Lecanicillium lecanii</name>
    <dbReference type="NCBI Taxonomy" id="2714763"/>
    <lineage>
        <taxon>Eukaryota</taxon>
        <taxon>Fungi</taxon>
        <taxon>Dikarya</taxon>
        <taxon>Ascomycota</taxon>
        <taxon>Pezizomycotina</taxon>
        <taxon>Sordariomycetes</taxon>
        <taxon>Hypocreomycetidae</taxon>
        <taxon>Hypocreales</taxon>
        <taxon>Cordycipitaceae</taxon>
        <taxon>Akanthomyces</taxon>
    </lineage>
</organism>
<keyword evidence="2 7" id="KW-0812">Transmembrane</keyword>
<feature type="transmembrane region" description="Helical" evidence="7">
    <location>
        <begin position="58"/>
        <end position="82"/>
    </location>
</feature>
<dbReference type="OrthoDB" id="5401779at2759"/>
<keyword evidence="4 7" id="KW-0472">Membrane</keyword>
<comment type="similarity">
    <text evidence="5">Belongs to the SAT4 family.</text>
</comment>
<name>A0A179I2W3_CORDF</name>
<evidence type="ECO:0000256" key="3">
    <source>
        <dbReference type="ARBA" id="ARBA00022989"/>
    </source>
</evidence>
<keyword evidence="3 7" id="KW-1133">Transmembrane helix</keyword>
<accession>A0A179I2W3</accession>
<dbReference type="InterPro" id="IPR052337">
    <property type="entry name" value="SAT4-like"/>
</dbReference>
<reference evidence="9 10" key="1">
    <citation type="submission" date="2016-03" db="EMBL/GenBank/DDBJ databases">
        <title>Fine-scale spatial genetic structure of a fungal parasite of coffee scale insects.</title>
        <authorList>
            <person name="Jackson D."/>
            <person name="Zemenick K.A."/>
            <person name="Malloure B."/>
            <person name="Quandt C.A."/>
            <person name="James T.Y."/>
        </authorList>
    </citation>
    <scope>NUCLEOTIDE SEQUENCE [LARGE SCALE GENOMIC DNA]</scope>
    <source>
        <strain evidence="9 10">UM487</strain>
    </source>
</reference>
<dbReference type="Pfam" id="PF20684">
    <property type="entry name" value="Fung_rhodopsin"/>
    <property type="match status" value="1"/>
</dbReference>
<dbReference type="AlphaFoldDB" id="A0A179I2W3"/>
<dbReference type="OMA" id="FRVWWRC"/>
<dbReference type="GO" id="GO:0016020">
    <property type="term" value="C:membrane"/>
    <property type="evidence" value="ECO:0007669"/>
    <property type="project" value="UniProtKB-SubCell"/>
</dbReference>
<sequence length="406" mass="45432">MASNSTTLPALYIPNTPDTKQGWNYLYANIPLLVFSAMVVVFRVWWRCIKHNAGTLNRADICVVVGLVFNIVQVACVSTAIVQWGFGHHAPYLTPEQRYNSLLYFFIFQCFVKNTVGISKLSFLFLYLDIFPQQKFRVICWGLIIHISLGLVALNITTILQCQPVSFSWDKTLHGQCINIKAFWYAQSGWNTFMDVVVLILPVPLVVKLQMNRRAKLGLLVVFVLGALSVTYPPTQWLQTTNYPGSVCITSIERMISLNFNATFAKDFTWATGTSVIWTQVESTVGVICACAPSLRQPLANFIPKLFGSASDDSYQLSDTPHHLGPRSGTFGNSKGSKKRGDDLDTQLSTLVDPLEATYRSEDSAEEIVGIKRTMSVDVSYVARQGESNPDGTTTYPKHQFERHMV</sequence>
<feature type="transmembrane region" description="Helical" evidence="7">
    <location>
        <begin position="138"/>
        <end position="160"/>
    </location>
</feature>